<evidence type="ECO:0000313" key="1">
    <source>
        <dbReference type="EMBL" id="CAG8808464.1"/>
    </source>
</evidence>
<protein>
    <submittedName>
        <fullName evidence="1">30082_t:CDS:1</fullName>
    </submittedName>
</protein>
<dbReference type="Proteomes" id="UP000789920">
    <property type="component" value="Unassembled WGS sequence"/>
</dbReference>
<comment type="caution">
    <text evidence="1">The sequence shown here is derived from an EMBL/GenBank/DDBJ whole genome shotgun (WGS) entry which is preliminary data.</text>
</comment>
<dbReference type="EMBL" id="CAJVQC010068873">
    <property type="protein sequence ID" value="CAG8808464.1"/>
    <property type="molecule type" value="Genomic_DNA"/>
</dbReference>
<feature type="non-terminal residue" evidence="1">
    <location>
        <position position="1"/>
    </location>
</feature>
<name>A0ACA9RT56_9GLOM</name>
<proteinExistence type="predicted"/>
<organism evidence="1 2">
    <name type="scientific">Racocetra persica</name>
    <dbReference type="NCBI Taxonomy" id="160502"/>
    <lineage>
        <taxon>Eukaryota</taxon>
        <taxon>Fungi</taxon>
        <taxon>Fungi incertae sedis</taxon>
        <taxon>Mucoromycota</taxon>
        <taxon>Glomeromycotina</taxon>
        <taxon>Glomeromycetes</taxon>
        <taxon>Diversisporales</taxon>
        <taxon>Gigasporaceae</taxon>
        <taxon>Racocetra</taxon>
    </lineage>
</organism>
<sequence length="62" mass="7334">IPWEDVNLSRWNSTDLLRYKSKSKNYNDNLVTIPEELPTLIIRIPVATAINDSWWKQTSYLI</sequence>
<keyword evidence="2" id="KW-1185">Reference proteome</keyword>
<evidence type="ECO:0000313" key="2">
    <source>
        <dbReference type="Proteomes" id="UP000789920"/>
    </source>
</evidence>
<reference evidence="1" key="1">
    <citation type="submission" date="2021-06" db="EMBL/GenBank/DDBJ databases">
        <authorList>
            <person name="Kallberg Y."/>
            <person name="Tangrot J."/>
            <person name="Rosling A."/>
        </authorList>
    </citation>
    <scope>NUCLEOTIDE SEQUENCE</scope>
    <source>
        <strain evidence="1">MA461A</strain>
    </source>
</reference>
<gene>
    <name evidence="1" type="ORF">RPERSI_LOCUS22626</name>
</gene>
<accession>A0ACA9RT56</accession>
<feature type="non-terminal residue" evidence="1">
    <location>
        <position position="62"/>
    </location>
</feature>